<reference evidence="2" key="1">
    <citation type="submission" date="2014-12" db="EMBL/GenBank/DDBJ databases">
        <title>Insight into the proteome of Arion vulgaris.</title>
        <authorList>
            <person name="Aradska J."/>
            <person name="Bulat T."/>
            <person name="Smidak R."/>
            <person name="Sarate P."/>
            <person name="Gangsoo J."/>
            <person name="Sialana F."/>
            <person name="Bilban M."/>
            <person name="Lubec G."/>
        </authorList>
    </citation>
    <scope>NUCLEOTIDE SEQUENCE</scope>
    <source>
        <tissue evidence="2">Skin</tissue>
    </source>
</reference>
<feature type="compositionally biased region" description="Basic and acidic residues" evidence="1">
    <location>
        <begin position="18"/>
        <end position="29"/>
    </location>
</feature>
<feature type="non-terminal residue" evidence="2">
    <location>
        <position position="1"/>
    </location>
</feature>
<proteinExistence type="predicted"/>
<feature type="compositionally biased region" description="Polar residues" evidence="1">
    <location>
        <begin position="1"/>
        <end position="15"/>
    </location>
</feature>
<accession>A0A0B6YH00</accession>
<name>A0A0B6YH00_9EUPU</name>
<sequence>STQSPEQITNSNPTKKVNIVDENKTKTESENAVNNATTDSLNRSSLKKLDKTSDQNTGSTNNQKEIVTGKDNKKVSDGKSKVYEKDGRRGSIKSSSVDDDDHETEYVSFVSDGLSLFERVKTALKVLDIPAINWSQTQDNVYVGMFIAGDGIRCEEILDTLTYL</sequence>
<dbReference type="EMBL" id="HACG01008206">
    <property type="protein sequence ID" value="CEK55071.1"/>
    <property type="molecule type" value="Transcribed_RNA"/>
</dbReference>
<dbReference type="AlphaFoldDB" id="A0A0B6YH00"/>
<organism evidence="2">
    <name type="scientific">Arion vulgaris</name>
    <dbReference type="NCBI Taxonomy" id="1028688"/>
    <lineage>
        <taxon>Eukaryota</taxon>
        <taxon>Metazoa</taxon>
        <taxon>Spiralia</taxon>
        <taxon>Lophotrochozoa</taxon>
        <taxon>Mollusca</taxon>
        <taxon>Gastropoda</taxon>
        <taxon>Heterobranchia</taxon>
        <taxon>Euthyneura</taxon>
        <taxon>Panpulmonata</taxon>
        <taxon>Eupulmonata</taxon>
        <taxon>Stylommatophora</taxon>
        <taxon>Helicina</taxon>
        <taxon>Arionoidea</taxon>
        <taxon>Arionidae</taxon>
        <taxon>Arion</taxon>
    </lineage>
</organism>
<feature type="compositionally biased region" description="Basic and acidic residues" evidence="1">
    <location>
        <begin position="67"/>
        <end position="89"/>
    </location>
</feature>
<feature type="compositionally biased region" description="Polar residues" evidence="1">
    <location>
        <begin position="30"/>
        <end position="44"/>
    </location>
</feature>
<evidence type="ECO:0000256" key="1">
    <source>
        <dbReference type="SAM" id="MobiDB-lite"/>
    </source>
</evidence>
<feature type="region of interest" description="Disordered" evidence="1">
    <location>
        <begin position="1"/>
        <end position="101"/>
    </location>
</feature>
<gene>
    <name evidence="2" type="primary">ORF24302</name>
</gene>
<feature type="compositionally biased region" description="Polar residues" evidence="1">
    <location>
        <begin position="54"/>
        <end position="65"/>
    </location>
</feature>
<evidence type="ECO:0000313" key="2">
    <source>
        <dbReference type="EMBL" id="CEK55071.1"/>
    </source>
</evidence>
<protein>
    <submittedName>
        <fullName evidence="2">Uncharacterized protein</fullName>
    </submittedName>
</protein>
<feature type="non-terminal residue" evidence="2">
    <location>
        <position position="164"/>
    </location>
</feature>